<dbReference type="Proteomes" id="UP000198211">
    <property type="component" value="Unassembled WGS sequence"/>
</dbReference>
<evidence type="ECO:0000313" key="2">
    <source>
        <dbReference type="Proteomes" id="UP000198211"/>
    </source>
</evidence>
<protein>
    <submittedName>
        <fullName evidence="1">Gag-pol Polyprotein</fullName>
    </submittedName>
</protein>
<comment type="caution">
    <text evidence="1">The sequence shown here is derived from an EMBL/GenBank/DDBJ whole genome shotgun (WGS) entry which is preliminary data.</text>
</comment>
<dbReference type="CDD" id="cd09272">
    <property type="entry name" value="RNase_HI_RT_Ty1"/>
    <property type="match status" value="1"/>
</dbReference>
<evidence type="ECO:0000313" key="1">
    <source>
        <dbReference type="EMBL" id="OWZ13279.1"/>
    </source>
</evidence>
<dbReference type="PANTHER" id="PTHR11439:SF467">
    <property type="entry name" value="INTEGRASE CATALYTIC DOMAIN-CONTAINING PROTEIN"/>
    <property type="match status" value="1"/>
</dbReference>
<name>A0A225W7Z1_9STRA</name>
<accession>A0A225W7Z1</accession>
<keyword evidence="2" id="KW-1185">Reference proteome</keyword>
<dbReference type="EMBL" id="NBNE01001620">
    <property type="protein sequence ID" value="OWZ13279.1"/>
    <property type="molecule type" value="Genomic_DNA"/>
</dbReference>
<organism evidence="1 2">
    <name type="scientific">Phytophthora megakarya</name>
    <dbReference type="NCBI Taxonomy" id="4795"/>
    <lineage>
        <taxon>Eukaryota</taxon>
        <taxon>Sar</taxon>
        <taxon>Stramenopiles</taxon>
        <taxon>Oomycota</taxon>
        <taxon>Peronosporomycetes</taxon>
        <taxon>Peronosporales</taxon>
        <taxon>Peronosporaceae</taxon>
        <taxon>Phytophthora</taxon>
    </lineage>
</organism>
<dbReference type="PANTHER" id="PTHR11439">
    <property type="entry name" value="GAG-POL-RELATED RETROTRANSPOSON"/>
    <property type="match status" value="1"/>
</dbReference>
<gene>
    <name evidence="1" type="ORF">PHMEG_00013417</name>
</gene>
<reference evidence="2" key="1">
    <citation type="submission" date="2017-03" db="EMBL/GenBank/DDBJ databases">
        <title>Phytopthora megakarya and P. palmivora, two closely related causual agents of cacao black pod achieved similar genome size and gene model numbers by different mechanisms.</title>
        <authorList>
            <person name="Ali S."/>
            <person name="Shao J."/>
            <person name="Larry D.J."/>
            <person name="Kronmiller B."/>
            <person name="Shen D."/>
            <person name="Strem M.D."/>
            <person name="Melnick R.L."/>
            <person name="Guiltinan M.J."/>
            <person name="Tyler B.M."/>
            <person name="Meinhardt L.W."/>
            <person name="Bailey B.A."/>
        </authorList>
    </citation>
    <scope>NUCLEOTIDE SEQUENCE [LARGE SCALE GENOMIC DNA]</scope>
    <source>
        <strain evidence="2">zdho120</strain>
    </source>
</reference>
<sequence length="130" mass="14794">MANVVRCLGKYNGAYTRENFTMAKRAIRYLIGTKHLGLVYRPITRSPTLTAFADADHAMCKDSSQFTTGFTLQLNGYNWMWKSKLQRRIPLNTCASKLIAASDCVDNFVWARQLLDELKIGQEVSTLLLR</sequence>
<dbReference type="STRING" id="4795.A0A225W7Z1"/>
<dbReference type="OrthoDB" id="117067at2759"/>
<dbReference type="AlphaFoldDB" id="A0A225W7Z1"/>
<proteinExistence type="predicted"/>